<organism evidence="1 2">
    <name type="scientific">Cuneatibacter caecimuris</name>
    <dbReference type="NCBI Taxonomy" id="1796618"/>
    <lineage>
        <taxon>Bacteria</taxon>
        <taxon>Bacillati</taxon>
        <taxon>Bacillota</taxon>
        <taxon>Clostridia</taxon>
        <taxon>Lachnospirales</taxon>
        <taxon>Lachnospiraceae</taxon>
        <taxon>Cuneatibacter</taxon>
    </lineage>
</organism>
<dbReference type="EMBL" id="SGXF01000002">
    <property type="protein sequence ID" value="RZT00928.1"/>
    <property type="molecule type" value="Genomic_DNA"/>
</dbReference>
<accession>A0A4Q7PLC3</accession>
<proteinExistence type="predicted"/>
<keyword evidence="2" id="KW-1185">Reference proteome</keyword>
<dbReference type="AlphaFoldDB" id="A0A4Q7PLC3"/>
<gene>
    <name evidence="1" type="ORF">EV209_1364</name>
</gene>
<evidence type="ECO:0000313" key="1">
    <source>
        <dbReference type="EMBL" id="RZT00928.1"/>
    </source>
</evidence>
<name>A0A4Q7PLC3_9FIRM</name>
<dbReference type="Proteomes" id="UP000292927">
    <property type="component" value="Unassembled WGS sequence"/>
</dbReference>
<sequence>MNFYIWLMRKGLHHTYSDCRKAYRKLSPEIRLELWAEYNLEQGES</sequence>
<comment type="caution">
    <text evidence="1">The sequence shown here is derived from an EMBL/GenBank/DDBJ whole genome shotgun (WGS) entry which is preliminary data.</text>
</comment>
<evidence type="ECO:0000313" key="2">
    <source>
        <dbReference type="Proteomes" id="UP000292927"/>
    </source>
</evidence>
<protein>
    <submittedName>
        <fullName evidence="1">Uncharacterized protein</fullName>
    </submittedName>
</protein>
<reference evidence="1 2" key="1">
    <citation type="submission" date="2019-02" db="EMBL/GenBank/DDBJ databases">
        <title>Genomic Encyclopedia of Type Strains, Phase IV (KMG-IV): sequencing the most valuable type-strain genomes for metagenomic binning, comparative biology and taxonomic classification.</title>
        <authorList>
            <person name="Goeker M."/>
        </authorList>
    </citation>
    <scope>NUCLEOTIDE SEQUENCE [LARGE SCALE GENOMIC DNA]</scope>
    <source>
        <strain evidence="1 2">DSM 29486</strain>
    </source>
</reference>